<gene>
    <name evidence="1" type="ORF">NW768_011832</name>
</gene>
<dbReference type="EMBL" id="JAOQBH010000033">
    <property type="protein sequence ID" value="KAJ4111478.1"/>
    <property type="molecule type" value="Genomic_DNA"/>
</dbReference>
<evidence type="ECO:0000313" key="1">
    <source>
        <dbReference type="EMBL" id="KAJ4111478.1"/>
    </source>
</evidence>
<proteinExistence type="predicted"/>
<protein>
    <submittedName>
        <fullName evidence="1">Uncharacterized protein</fullName>
    </submittedName>
</protein>
<organism evidence="1 2">
    <name type="scientific">Fusarium equiseti</name>
    <name type="common">Fusarium scirpi</name>
    <dbReference type="NCBI Taxonomy" id="61235"/>
    <lineage>
        <taxon>Eukaryota</taxon>
        <taxon>Fungi</taxon>
        <taxon>Dikarya</taxon>
        <taxon>Ascomycota</taxon>
        <taxon>Pezizomycotina</taxon>
        <taxon>Sordariomycetes</taxon>
        <taxon>Hypocreomycetidae</taxon>
        <taxon>Hypocreales</taxon>
        <taxon>Nectriaceae</taxon>
        <taxon>Fusarium</taxon>
        <taxon>Fusarium incarnatum-equiseti species complex</taxon>
    </lineage>
</organism>
<comment type="caution">
    <text evidence="1">The sequence shown here is derived from an EMBL/GenBank/DDBJ whole genome shotgun (WGS) entry which is preliminary data.</text>
</comment>
<name>A0ABQ8QWU8_FUSEQ</name>
<accession>A0ABQ8QWU8</accession>
<reference evidence="1" key="1">
    <citation type="submission" date="2022-09" db="EMBL/GenBank/DDBJ databases">
        <title>Fusarium specimens isolated from Avocado Roots.</title>
        <authorList>
            <person name="Stajich J."/>
            <person name="Roper C."/>
            <person name="Heimlech-Rivalta G."/>
        </authorList>
    </citation>
    <scope>NUCLEOTIDE SEQUENCE</scope>
    <source>
        <strain evidence="1">CF00095</strain>
    </source>
</reference>
<dbReference type="Proteomes" id="UP001152024">
    <property type="component" value="Unassembled WGS sequence"/>
</dbReference>
<keyword evidence="2" id="KW-1185">Reference proteome</keyword>
<sequence>MLMTEMRPGFVRVDSRLDSIDSRMHNTEARAKNEDASQRQVDFVPLVKADGTAIANFPRNSAAVESLSSMSTNILHPCPL</sequence>
<evidence type="ECO:0000313" key="2">
    <source>
        <dbReference type="Proteomes" id="UP001152024"/>
    </source>
</evidence>